<evidence type="ECO:0008006" key="4">
    <source>
        <dbReference type="Google" id="ProtNLM"/>
    </source>
</evidence>
<keyword evidence="3" id="KW-1185">Reference proteome</keyword>
<proteinExistence type="predicted"/>
<accession>A0ABM7XYW5</accession>
<dbReference type="EMBL" id="AP025637">
    <property type="protein sequence ID" value="BDG70647.1"/>
    <property type="molecule type" value="Genomic_DNA"/>
</dbReference>
<feature type="region of interest" description="Disordered" evidence="1">
    <location>
        <begin position="1"/>
        <end position="36"/>
    </location>
</feature>
<organism evidence="2 3">
    <name type="scientific">Roseomonas fluvialis</name>
    <dbReference type="NCBI Taxonomy" id="1750527"/>
    <lineage>
        <taxon>Bacteria</taxon>
        <taxon>Pseudomonadati</taxon>
        <taxon>Pseudomonadota</taxon>
        <taxon>Alphaproteobacteria</taxon>
        <taxon>Acetobacterales</taxon>
        <taxon>Roseomonadaceae</taxon>
        <taxon>Roseomonas</taxon>
    </lineage>
</organism>
<evidence type="ECO:0000313" key="3">
    <source>
        <dbReference type="Proteomes" id="UP000831327"/>
    </source>
</evidence>
<dbReference type="Proteomes" id="UP000831327">
    <property type="component" value="Chromosome"/>
</dbReference>
<name>A0ABM7XYW5_9PROT</name>
<evidence type="ECO:0000313" key="2">
    <source>
        <dbReference type="EMBL" id="BDG70647.1"/>
    </source>
</evidence>
<reference evidence="2 3" key="1">
    <citation type="journal article" date="2016" name="Microbes Environ.">
        <title>Phylogenetically diverse aerobic anoxygenic phototrophic bacteria isolated from epilithic biofilms in Tama river, Japan.</title>
        <authorList>
            <person name="Hirose S."/>
            <person name="Matsuura K."/>
            <person name="Haruta S."/>
        </authorList>
    </citation>
    <scope>NUCLEOTIDE SEQUENCE [LARGE SCALE GENOMIC DNA]</scope>
    <source>
        <strain evidence="2 3">S08</strain>
    </source>
</reference>
<gene>
    <name evidence="2" type="ORF">Rmf_05760</name>
</gene>
<sequence length="107" mass="11613">MHGRTRRSFQDTRPSGASESRALRRSGGETDMAAKPGSKSAFVLFDVFYEDGSRRSNRKVPAEILGGLDGDEPARKVIQEQDNEIAKASGKPPLAISQLVRVGGKKK</sequence>
<protein>
    <recommendedName>
        <fullName evidence="4">ATP-dependent DNA ligase family profile domain-containing protein</fullName>
    </recommendedName>
</protein>
<evidence type="ECO:0000256" key="1">
    <source>
        <dbReference type="SAM" id="MobiDB-lite"/>
    </source>
</evidence>